<accession>A0A1H1XRG4</accession>
<dbReference type="STRING" id="117157.SAMN04489717_5097"/>
<evidence type="ECO:0000256" key="6">
    <source>
        <dbReference type="SAM" id="MobiDB-lite"/>
    </source>
</evidence>
<dbReference type="AlphaFoldDB" id="A0A1H1XRG4"/>
<dbReference type="Pfam" id="PF21982">
    <property type="entry name" value="RecX_HTH1"/>
    <property type="match status" value="1"/>
</dbReference>
<name>A0A1H1XRG4_9ACTN</name>
<protein>
    <recommendedName>
        <fullName evidence="3 5">Regulatory protein RecX</fullName>
    </recommendedName>
</protein>
<keyword evidence="11" id="KW-1185">Reference proteome</keyword>
<evidence type="ECO:0000313" key="11">
    <source>
        <dbReference type="Proteomes" id="UP000198983"/>
    </source>
</evidence>
<dbReference type="InterPro" id="IPR036388">
    <property type="entry name" value="WH-like_DNA-bd_sf"/>
</dbReference>
<evidence type="ECO:0000256" key="1">
    <source>
        <dbReference type="ARBA" id="ARBA00004496"/>
    </source>
</evidence>
<feature type="domain" description="RecX third three-helical" evidence="8">
    <location>
        <begin position="126"/>
        <end position="173"/>
    </location>
</feature>
<evidence type="ECO:0000256" key="4">
    <source>
        <dbReference type="ARBA" id="ARBA00022490"/>
    </source>
</evidence>
<dbReference type="PANTHER" id="PTHR33602:SF1">
    <property type="entry name" value="REGULATORY PROTEIN RECX FAMILY PROTEIN"/>
    <property type="match status" value="1"/>
</dbReference>
<comment type="similarity">
    <text evidence="2 5">Belongs to the RecX family.</text>
</comment>
<evidence type="ECO:0000259" key="9">
    <source>
        <dbReference type="Pfam" id="PF21982"/>
    </source>
</evidence>
<feature type="domain" description="RecX second three-helical" evidence="7">
    <location>
        <begin position="79"/>
        <end position="120"/>
    </location>
</feature>
<dbReference type="RefSeq" id="WP_092656069.1">
    <property type="nucleotide sequence ID" value="NZ_LT629732.1"/>
</dbReference>
<dbReference type="Gene3D" id="1.10.10.10">
    <property type="entry name" value="Winged helix-like DNA-binding domain superfamily/Winged helix DNA-binding domain"/>
    <property type="match status" value="3"/>
</dbReference>
<dbReference type="GO" id="GO:0005737">
    <property type="term" value="C:cytoplasm"/>
    <property type="evidence" value="ECO:0007669"/>
    <property type="project" value="UniProtKB-SubCell"/>
</dbReference>
<dbReference type="InterPro" id="IPR003783">
    <property type="entry name" value="Regulatory_RecX"/>
</dbReference>
<dbReference type="InterPro" id="IPR053925">
    <property type="entry name" value="RecX_HTH_3rd"/>
</dbReference>
<dbReference type="GO" id="GO:0006282">
    <property type="term" value="P:regulation of DNA repair"/>
    <property type="evidence" value="ECO:0007669"/>
    <property type="project" value="UniProtKB-UniRule"/>
</dbReference>
<feature type="compositionally biased region" description="Basic and acidic residues" evidence="6">
    <location>
        <begin position="179"/>
        <end position="188"/>
    </location>
</feature>
<dbReference type="Pfam" id="PF21981">
    <property type="entry name" value="RecX_HTH3"/>
    <property type="match status" value="1"/>
</dbReference>
<feature type="compositionally biased region" description="Basic residues" evidence="6">
    <location>
        <begin position="1"/>
        <end position="15"/>
    </location>
</feature>
<evidence type="ECO:0000259" key="8">
    <source>
        <dbReference type="Pfam" id="PF21981"/>
    </source>
</evidence>
<keyword evidence="4 5" id="KW-0963">Cytoplasm</keyword>
<evidence type="ECO:0000259" key="7">
    <source>
        <dbReference type="Pfam" id="PF02631"/>
    </source>
</evidence>
<reference evidence="10 11" key="1">
    <citation type="submission" date="2016-10" db="EMBL/GenBank/DDBJ databases">
        <authorList>
            <person name="de Groot N.N."/>
        </authorList>
    </citation>
    <scope>NUCLEOTIDE SEQUENCE [LARGE SCALE GENOMIC DNA]</scope>
    <source>
        <strain evidence="10 11">DSM 22024</strain>
    </source>
</reference>
<comment type="function">
    <text evidence="5">Modulates RecA activity.</text>
</comment>
<organism evidence="10 11">
    <name type="scientific">Actinopolymorpha singaporensis</name>
    <dbReference type="NCBI Taxonomy" id="117157"/>
    <lineage>
        <taxon>Bacteria</taxon>
        <taxon>Bacillati</taxon>
        <taxon>Actinomycetota</taxon>
        <taxon>Actinomycetes</taxon>
        <taxon>Propionibacteriales</taxon>
        <taxon>Actinopolymorphaceae</taxon>
        <taxon>Actinopolymorpha</taxon>
    </lineage>
</organism>
<dbReference type="Pfam" id="PF02631">
    <property type="entry name" value="RecX_HTH2"/>
    <property type="match status" value="1"/>
</dbReference>
<evidence type="ECO:0000256" key="5">
    <source>
        <dbReference type="HAMAP-Rule" id="MF_01114"/>
    </source>
</evidence>
<feature type="region of interest" description="Disordered" evidence="6">
    <location>
        <begin position="179"/>
        <end position="204"/>
    </location>
</feature>
<dbReference type="InterPro" id="IPR053924">
    <property type="entry name" value="RecX_HTH_2nd"/>
</dbReference>
<comment type="subcellular location">
    <subcellularLocation>
        <location evidence="1 5">Cytoplasm</location>
    </subcellularLocation>
</comment>
<gene>
    <name evidence="5" type="primary">recX</name>
    <name evidence="10" type="ORF">SAMN04489717_5097</name>
</gene>
<feature type="domain" description="RecX first three-helical" evidence="9">
    <location>
        <begin position="33"/>
        <end position="71"/>
    </location>
</feature>
<feature type="region of interest" description="Disordered" evidence="6">
    <location>
        <begin position="1"/>
        <end position="53"/>
    </location>
</feature>
<evidence type="ECO:0000256" key="2">
    <source>
        <dbReference type="ARBA" id="ARBA00009695"/>
    </source>
</evidence>
<dbReference type="Proteomes" id="UP000198983">
    <property type="component" value="Chromosome I"/>
</dbReference>
<dbReference type="EMBL" id="LT629732">
    <property type="protein sequence ID" value="SDT11753.1"/>
    <property type="molecule type" value="Genomic_DNA"/>
</dbReference>
<dbReference type="HAMAP" id="MF_01114">
    <property type="entry name" value="RecX"/>
    <property type="match status" value="1"/>
</dbReference>
<evidence type="ECO:0000256" key="3">
    <source>
        <dbReference type="ARBA" id="ARBA00018111"/>
    </source>
</evidence>
<dbReference type="InterPro" id="IPR053926">
    <property type="entry name" value="RecX_HTH_1st"/>
</dbReference>
<evidence type="ECO:0000313" key="10">
    <source>
        <dbReference type="EMBL" id="SDT11753.1"/>
    </source>
</evidence>
<dbReference type="OrthoDB" id="5244465at2"/>
<proteinExistence type="inferred from homology"/>
<sequence length="204" mass="22430">MRQKSSRSSRSRSSRSRSDDDQEQAATDPEQSARTIVLRQLTGQPRSRAELEQALRRKEVPEDIIESVLGRFTDVGLIDDAAFARAWVESRHTGRGLARRALAHELRRRGVGDSEVGEALDQLSPETELETARALVDRKLAATRGLDGRTRVRRLAAMLARKGYSPGLAARVVREALEGESDEEHRAAVAEFSGAADSMETAGP</sequence>
<dbReference type="PANTHER" id="PTHR33602">
    <property type="entry name" value="REGULATORY PROTEIN RECX FAMILY PROTEIN"/>
    <property type="match status" value="1"/>
</dbReference>